<accession>A0ABY5Y6R8</accession>
<evidence type="ECO:0000313" key="2">
    <source>
        <dbReference type="Proteomes" id="UP001059209"/>
    </source>
</evidence>
<name>A0ABY5Y6R8_9FLAO</name>
<organism evidence="1 2">
    <name type="scientific">Maribacter litopenaei</name>
    <dbReference type="NCBI Taxonomy" id="2976127"/>
    <lineage>
        <taxon>Bacteria</taxon>
        <taxon>Pseudomonadati</taxon>
        <taxon>Bacteroidota</taxon>
        <taxon>Flavobacteriia</taxon>
        <taxon>Flavobacteriales</taxon>
        <taxon>Flavobacteriaceae</taxon>
        <taxon>Maribacter</taxon>
    </lineage>
</organism>
<evidence type="ECO:0000313" key="1">
    <source>
        <dbReference type="EMBL" id="UWX54384.1"/>
    </source>
</evidence>
<sequence>MVSDIAFDANNSFLNEIINYGSLKKISNPKLRIMLTNWVATLEDVTRQERDLGLHRENVLKMFRTNEYSLKTVFHLTGINTELGLSDVESGFKSNLDLLSSIEFENKMLLFLSTSQATEEAHYAPLMKFIDTILNTITAEL</sequence>
<protein>
    <submittedName>
        <fullName evidence="1">Uncharacterized protein</fullName>
    </submittedName>
</protein>
<dbReference type="Proteomes" id="UP001059209">
    <property type="component" value="Chromosome"/>
</dbReference>
<proteinExistence type="predicted"/>
<reference evidence="1" key="1">
    <citation type="submission" date="2022-09" db="EMBL/GenBank/DDBJ databases">
        <title>Maribacter litopenaei sp. nov., isolated from the intestinal tract of the Pacific White Shrimp, Litopenaeus vannamei.</title>
        <authorList>
            <person name="Kim S.Y."/>
            <person name="Hwang C.Y."/>
        </authorList>
    </citation>
    <scope>NUCLEOTIDE SEQUENCE</scope>
    <source>
        <strain evidence="1">HL-LV01</strain>
    </source>
</reference>
<gene>
    <name evidence="1" type="ORF">NYZ99_15790</name>
</gene>
<dbReference type="RefSeq" id="WP_260572243.1">
    <property type="nucleotide sequence ID" value="NZ_CP104205.1"/>
</dbReference>
<keyword evidence="2" id="KW-1185">Reference proteome</keyword>
<dbReference type="EMBL" id="CP104205">
    <property type="protein sequence ID" value="UWX54384.1"/>
    <property type="molecule type" value="Genomic_DNA"/>
</dbReference>